<keyword evidence="4" id="KW-1185">Reference proteome</keyword>
<keyword evidence="2" id="KW-0812">Transmembrane</keyword>
<gene>
    <name evidence="3" type="ORF">F0L46_14335</name>
</gene>
<dbReference type="InterPro" id="IPR007486">
    <property type="entry name" value="YebE"/>
</dbReference>
<dbReference type="Gene3D" id="1.10.3680.10">
    <property type="entry name" value="TerB-like"/>
    <property type="match status" value="1"/>
</dbReference>
<evidence type="ECO:0000313" key="4">
    <source>
        <dbReference type="Proteomes" id="UP000323142"/>
    </source>
</evidence>
<evidence type="ECO:0000256" key="2">
    <source>
        <dbReference type="SAM" id="Phobius"/>
    </source>
</evidence>
<dbReference type="SUPFAM" id="SSF158682">
    <property type="entry name" value="TerB-like"/>
    <property type="match status" value="1"/>
</dbReference>
<dbReference type="RefSeq" id="WP_149818676.1">
    <property type="nucleotide sequence ID" value="NZ_VUOA01000026.1"/>
</dbReference>
<dbReference type="AlphaFoldDB" id="A0A5B2VC11"/>
<accession>A0A5B2VC11</accession>
<keyword evidence="2" id="KW-1133">Transmembrane helix</keyword>
<protein>
    <submittedName>
        <fullName evidence="3">Tellurite resistance TerB family protein</fullName>
    </submittedName>
</protein>
<feature type="compositionally biased region" description="Basic and acidic residues" evidence="1">
    <location>
        <begin position="195"/>
        <end position="205"/>
    </location>
</feature>
<feature type="transmembrane region" description="Helical" evidence="2">
    <location>
        <begin position="108"/>
        <end position="129"/>
    </location>
</feature>
<dbReference type="CDD" id="cd07178">
    <property type="entry name" value="terB_like_YebE"/>
    <property type="match status" value="1"/>
</dbReference>
<comment type="caution">
    <text evidence="3">The sequence shown here is derived from an EMBL/GenBank/DDBJ whole genome shotgun (WGS) entry which is preliminary data.</text>
</comment>
<evidence type="ECO:0000256" key="1">
    <source>
        <dbReference type="SAM" id="MobiDB-lite"/>
    </source>
</evidence>
<dbReference type="Pfam" id="PF04391">
    <property type="entry name" value="DUF533"/>
    <property type="match status" value="1"/>
</dbReference>
<reference evidence="3 4" key="2">
    <citation type="submission" date="2019-09" db="EMBL/GenBank/DDBJ databases">
        <authorList>
            <person name="Jin C."/>
        </authorList>
    </citation>
    <scope>NUCLEOTIDE SEQUENCE [LARGE SCALE GENOMIC DNA]</scope>
    <source>
        <strain evidence="3 4">BN140002</strain>
    </source>
</reference>
<dbReference type="InterPro" id="IPR029024">
    <property type="entry name" value="TerB-like"/>
</dbReference>
<evidence type="ECO:0000313" key="3">
    <source>
        <dbReference type="EMBL" id="KAA2236504.1"/>
    </source>
</evidence>
<dbReference type="OrthoDB" id="5459344at2"/>
<name>A0A5B2VC11_9HYPH</name>
<organism evidence="3 4">
    <name type="scientific">Salinarimonas soli</name>
    <dbReference type="NCBI Taxonomy" id="1638099"/>
    <lineage>
        <taxon>Bacteria</taxon>
        <taxon>Pseudomonadati</taxon>
        <taxon>Pseudomonadota</taxon>
        <taxon>Alphaproteobacteria</taxon>
        <taxon>Hyphomicrobiales</taxon>
        <taxon>Salinarimonadaceae</taxon>
        <taxon>Salinarimonas</taxon>
    </lineage>
</organism>
<proteinExistence type="predicted"/>
<feature type="region of interest" description="Disordered" evidence="1">
    <location>
        <begin position="150"/>
        <end position="205"/>
    </location>
</feature>
<feature type="compositionally biased region" description="Low complexity" evidence="1">
    <location>
        <begin position="150"/>
        <end position="163"/>
    </location>
</feature>
<keyword evidence="2" id="KW-0472">Membrane</keyword>
<dbReference type="EMBL" id="VUOA01000026">
    <property type="protein sequence ID" value="KAA2236504.1"/>
    <property type="molecule type" value="Genomic_DNA"/>
</dbReference>
<sequence length="325" mass="32387">MFDAKKLLDAVVGAVAKPGASGATGETLSRLLGQATQGLSQGAQRLDAATGSVGAGVNEAARSAVATSPAGDTLAKAGAYVRANPGLAEAALAGVAGLLISSRRTRGVAMNAAAVGGLALIGGLAYSAFQNSRSGRPILDTGAAGTAPALGLDAFPNADDPAPAHVPSPAATPPAGSAAPQLASASPNPQPGGEEVSRVRPGRGDVSDDDAVLLVRAMVAAASADGIVDQAERSRIISGLQQAGLDPDATGFLERELSQPADVEELAAGITDPDKAAQVYTAARLAIDPDTLQEREFLRRLQEALDLEDDLVAHIDAAAATVKGE</sequence>
<reference evidence="3 4" key="1">
    <citation type="submission" date="2019-09" db="EMBL/GenBank/DDBJ databases">
        <title>Salinarimonas rosea gen. nov., sp. nov., a new member of the a-2 subgroup of the Proteobacteria.</title>
        <authorList>
            <person name="Liu J."/>
        </authorList>
    </citation>
    <scope>NUCLEOTIDE SEQUENCE [LARGE SCALE GENOMIC DNA]</scope>
    <source>
        <strain evidence="3 4">BN140002</strain>
    </source>
</reference>
<dbReference type="Proteomes" id="UP000323142">
    <property type="component" value="Unassembled WGS sequence"/>
</dbReference>